<comment type="caution">
    <text evidence="1">The sequence shown here is derived from an EMBL/GenBank/DDBJ whole genome shotgun (WGS) entry which is preliminary data.</text>
</comment>
<reference evidence="2" key="1">
    <citation type="journal article" date="2019" name="Int. J. Syst. Evol. Microbiol.">
        <title>The Global Catalogue of Microorganisms (GCM) 10K type strain sequencing project: providing services to taxonomists for standard genome sequencing and annotation.</title>
        <authorList>
            <consortium name="The Broad Institute Genomics Platform"/>
            <consortium name="The Broad Institute Genome Sequencing Center for Infectious Disease"/>
            <person name="Wu L."/>
            <person name="Ma J."/>
        </authorList>
    </citation>
    <scope>NUCLEOTIDE SEQUENCE [LARGE SCALE GENOMIC DNA]</scope>
    <source>
        <strain evidence="2">JCM 3369</strain>
    </source>
</reference>
<protein>
    <recommendedName>
        <fullName evidence="3">GNAT family N-acetyltransferase</fullName>
    </recommendedName>
</protein>
<evidence type="ECO:0000313" key="1">
    <source>
        <dbReference type="EMBL" id="MFC4553869.1"/>
    </source>
</evidence>
<dbReference type="Proteomes" id="UP001595955">
    <property type="component" value="Unassembled WGS sequence"/>
</dbReference>
<keyword evidence="2" id="KW-1185">Reference proteome</keyword>
<gene>
    <name evidence="1" type="ORF">ACFO3F_01290</name>
</gene>
<dbReference type="EMBL" id="JBHSGF010000001">
    <property type="protein sequence ID" value="MFC4553869.1"/>
    <property type="molecule type" value="Genomic_DNA"/>
</dbReference>
<evidence type="ECO:0000313" key="2">
    <source>
        <dbReference type="Proteomes" id="UP001595955"/>
    </source>
</evidence>
<proteinExistence type="predicted"/>
<dbReference type="RefSeq" id="WP_164471282.1">
    <property type="nucleotide sequence ID" value="NZ_CP033325.1"/>
</dbReference>
<accession>A0ABV9D6F2</accession>
<name>A0ABV9D6F2_9MICO</name>
<evidence type="ECO:0008006" key="3">
    <source>
        <dbReference type="Google" id="ProtNLM"/>
    </source>
</evidence>
<organism evidence="1 2">
    <name type="scientific">Georgenia faecalis</name>
    <dbReference type="NCBI Taxonomy" id="2483799"/>
    <lineage>
        <taxon>Bacteria</taxon>
        <taxon>Bacillati</taxon>
        <taxon>Actinomycetota</taxon>
        <taxon>Actinomycetes</taxon>
        <taxon>Micrococcales</taxon>
        <taxon>Bogoriellaceae</taxon>
        <taxon>Georgenia</taxon>
    </lineage>
</organism>
<sequence length="99" mass="10684">MARPFAPASTDRFGDVRTMLAPRNVDATGCWCLSYRLPGPKHIPLSGAERAARLERLCAGVPAPGLLAYEDDDVVGWVGLAPRHTLAGHPRVVMHRALS</sequence>